<evidence type="ECO:0000313" key="1">
    <source>
        <dbReference type="Proteomes" id="UP000887565"/>
    </source>
</evidence>
<protein>
    <submittedName>
        <fullName evidence="2">Uncharacterized protein</fullName>
    </submittedName>
</protein>
<dbReference type="Proteomes" id="UP000887565">
    <property type="component" value="Unplaced"/>
</dbReference>
<name>A0A915JZW4_ROMCU</name>
<keyword evidence="1" id="KW-1185">Reference proteome</keyword>
<accession>A0A915JZW4</accession>
<dbReference type="AlphaFoldDB" id="A0A915JZW4"/>
<organism evidence="1 2">
    <name type="scientific">Romanomermis culicivorax</name>
    <name type="common">Nematode worm</name>
    <dbReference type="NCBI Taxonomy" id="13658"/>
    <lineage>
        <taxon>Eukaryota</taxon>
        <taxon>Metazoa</taxon>
        <taxon>Ecdysozoa</taxon>
        <taxon>Nematoda</taxon>
        <taxon>Enoplea</taxon>
        <taxon>Dorylaimia</taxon>
        <taxon>Mermithida</taxon>
        <taxon>Mermithoidea</taxon>
        <taxon>Mermithidae</taxon>
        <taxon>Romanomermis</taxon>
    </lineage>
</organism>
<sequence>EQSQEKAQCFRVQNFFAETFHWLKYTIAWSVGLEGLADHTQCKKHRKREMTYLIAFKHQLLFERMKIEDDRLQNIAVAEKIVSHPTYNISQYQIANTSGLNLSKIIFFGL</sequence>
<reference evidence="2" key="1">
    <citation type="submission" date="2022-11" db="UniProtKB">
        <authorList>
            <consortium name="WormBaseParasite"/>
        </authorList>
    </citation>
    <scope>IDENTIFICATION</scope>
</reference>
<dbReference type="WBParaSite" id="nRc.2.0.1.t31188-RA">
    <property type="protein sequence ID" value="nRc.2.0.1.t31188-RA"/>
    <property type="gene ID" value="nRc.2.0.1.g31188"/>
</dbReference>
<evidence type="ECO:0000313" key="2">
    <source>
        <dbReference type="WBParaSite" id="nRc.2.0.1.t31188-RA"/>
    </source>
</evidence>
<proteinExistence type="predicted"/>